<evidence type="ECO:0000313" key="2">
    <source>
        <dbReference type="Proteomes" id="UP000190460"/>
    </source>
</evidence>
<reference evidence="1 2" key="1">
    <citation type="submission" date="2017-02" db="EMBL/GenBank/DDBJ databases">
        <authorList>
            <person name="Peterson S.W."/>
        </authorList>
    </citation>
    <scope>NUCLEOTIDE SEQUENCE [LARGE SCALE GENOMIC DNA]</scope>
    <source>
        <strain evidence="1 2">ATCC 49788</strain>
    </source>
</reference>
<evidence type="ECO:0000313" key="1">
    <source>
        <dbReference type="EMBL" id="SKA72158.1"/>
    </source>
</evidence>
<organism evidence="1 2">
    <name type="scientific">Thiothrix eikelboomii</name>
    <dbReference type="NCBI Taxonomy" id="92487"/>
    <lineage>
        <taxon>Bacteria</taxon>
        <taxon>Pseudomonadati</taxon>
        <taxon>Pseudomonadota</taxon>
        <taxon>Gammaproteobacteria</taxon>
        <taxon>Thiotrichales</taxon>
        <taxon>Thiotrichaceae</taxon>
        <taxon>Thiothrix</taxon>
    </lineage>
</organism>
<dbReference type="RefSeq" id="WP_078921477.1">
    <property type="nucleotide sequence ID" value="NZ_FUYB01000003.1"/>
</dbReference>
<keyword evidence="2" id="KW-1185">Reference proteome</keyword>
<dbReference type="EMBL" id="FUYB01000003">
    <property type="protein sequence ID" value="SKA72158.1"/>
    <property type="molecule type" value="Genomic_DNA"/>
</dbReference>
<gene>
    <name evidence="1" type="ORF">SAMN02745130_00991</name>
</gene>
<dbReference type="Proteomes" id="UP000190460">
    <property type="component" value="Unassembled WGS sequence"/>
</dbReference>
<dbReference type="AlphaFoldDB" id="A0A1T4W525"/>
<accession>A0A1T4W525</accession>
<dbReference type="STRING" id="92487.SAMN02745130_00991"/>
<protein>
    <submittedName>
        <fullName evidence="1">Uncharacterized protein</fullName>
    </submittedName>
</protein>
<proteinExistence type="predicted"/>
<name>A0A1T4W525_9GAMM</name>
<sequence>MSIEVEQALTGLADALKRTLADKDQQSNCQFQFTAYKQRRTQLQRAKDAVISVFDSLLDSLDAEFEGKPELKERIPPDVAKLGGA</sequence>